<evidence type="ECO:0000256" key="2">
    <source>
        <dbReference type="ARBA" id="ARBA00022485"/>
    </source>
</evidence>
<evidence type="ECO:0000256" key="8">
    <source>
        <dbReference type="ARBA" id="ARBA00023125"/>
    </source>
</evidence>
<accession>A0A8H9GU82</accession>
<dbReference type="Gene3D" id="1.10.1670.10">
    <property type="entry name" value="Helix-hairpin-Helix base-excision DNA repair enzymes (C-terminal)"/>
    <property type="match status" value="1"/>
</dbReference>
<dbReference type="GO" id="GO:0006285">
    <property type="term" value="P:base-excision repair, AP site formation"/>
    <property type="evidence" value="ECO:0007669"/>
    <property type="project" value="TreeGrafter"/>
</dbReference>
<feature type="domain" description="HhH-GPD" evidence="13">
    <location>
        <begin position="79"/>
        <end position="226"/>
    </location>
</feature>
<evidence type="ECO:0000313" key="14">
    <source>
        <dbReference type="EMBL" id="GGN98783.1"/>
    </source>
</evidence>
<dbReference type="GO" id="GO:0003677">
    <property type="term" value="F:DNA binding"/>
    <property type="evidence" value="ECO:0007669"/>
    <property type="project" value="UniProtKB-UniRule"/>
</dbReference>
<dbReference type="EC" id="4.2.99.18" evidence="12"/>
<feature type="binding site" evidence="12">
    <location>
        <position position="235"/>
    </location>
    <ligand>
        <name>[4Fe-4S] cluster</name>
        <dbReference type="ChEBI" id="CHEBI:49883"/>
    </ligand>
</feature>
<dbReference type="Proteomes" id="UP000653480">
    <property type="component" value="Unassembled WGS sequence"/>
</dbReference>
<dbReference type="InterPro" id="IPR003651">
    <property type="entry name" value="Endonuclease3_FeS-loop_motif"/>
</dbReference>
<dbReference type="SMART" id="SM00478">
    <property type="entry name" value="ENDO3c"/>
    <property type="match status" value="1"/>
</dbReference>
<dbReference type="PROSITE" id="PS00764">
    <property type="entry name" value="ENDONUCLEASE_III_1"/>
    <property type="match status" value="1"/>
</dbReference>
<dbReference type="AlphaFoldDB" id="A0A8H9GU82"/>
<dbReference type="SUPFAM" id="SSF48150">
    <property type="entry name" value="DNA-glycosylase"/>
    <property type="match status" value="1"/>
</dbReference>
<evidence type="ECO:0000256" key="9">
    <source>
        <dbReference type="ARBA" id="ARBA00023204"/>
    </source>
</evidence>
<dbReference type="FunFam" id="1.10.1670.10:FF:000001">
    <property type="entry name" value="Endonuclease III"/>
    <property type="match status" value="1"/>
</dbReference>
<keyword evidence="14" id="KW-0255">Endonuclease</keyword>
<feature type="binding site" evidence="12">
    <location>
        <position position="228"/>
    </location>
    <ligand>
        <name>[4Fe-4S] cluster</name>
        <dbReference type="ChEBI" id="CHEBI:49883"/>
    </ligand>
</feature>
<keyword evidence="2 12" id="KW-0004">4Fe-4S</keyword>
<dbReference type="GO" id="GO:0019104">
    <property type="term" value="F:DNA N-glycosylase activity"/>
    <property type="evidence" value="ECO:0007669"/>
    <property type="project" value="UniProtKB-UniRule"/>
</dbReference>
<dbReference type="InterPro" id="IPR000445">
    <property type="entry name" value="HhH_motif"/>
</dbReference>
<keyword evidence="6 12" id="KW-0408">Iron</keyword>
<evidence type="ECO:0000256" key="4">
    <source>
        <dbReference type="ARBA" id="ARBA00022763"/>
    </source>
</evidence>
<comment type="catalytic activity">
    <reaction evidence="12">
        <text>2'-deoxyribonucleotide-(2'-deoxyribose 5'-phosphate)-2'-deoxyribonucleotide-DNA = a 3'-end 2'-deoxyribonucleotide-(2,3-dehydro-2,3-deoxyribose 5'-phosphate)-DNA + a 5'-end 5'-phospho-2'-deoxyribonucleoside-DNA + H(+)</text>
        <dbReference type="Rhea" id="RHEA:66592"/>
        <dbReference type="Rhea" id="RHEA-COMP:13180"/>
        <dbReference type="Rhea" id="RHEA-COMP:16897"/>
        <dbReference type="Rhea" id="RHEA-COMP:17067"/>
        <dbReference type="ChEBI" id="CHEBI:15378"/>
        <dbReference type="ChEBI" id="CHEBI:136412"/>
        <dbReference type="ChEBI" id="CHEBI:157695"/>
        <dbReference type="ChEBI" id="CHEBI:167181"/>
        <dbReference type="EC" id="4.2.99.18"/>
    </reaction>
</comment>
<dbReference type="InterPro" id="IPR004035">
    <property type="entry name" value="Endouclease-III_FeS-bd_BS"/>
</dbReference>
<dbReference type="PANTHER" id="PTHR10359:SF18">
    <property type="entry name" value="ENDONUCLEASE III"/>
    <property type="match status" value="1"/>
</dbReference>
<dbReference type="HAMAP" id="MF_00942">
    <property type="entry name" value="Nth"/>
    <property type="match status" value="1"/>
</dbReference>
<comment type="caution">
    <text evidence="14">The sequence shown here is derived from an EMBL/GenBank/DDBJ whole genome shotgun (WGS) entry which is preliminary data.</text>
</comment>
<evidence type="ECO:0000256" key="1">
    <source>
        <dbReference type="ARBA" id="ARBA00008343"/>
    </source>
</evidence>
<dbReference type="Pfam" id="PF00633">
    <property type="entry name" value="HHH"/>
    <property type="match status" value="1"/>
</dbReference>
<keyword evidence="11 12" id="KW-0326">Glycosidase</keyword>
<comment type="similarity">
    <text evidence="1 12">Belongs to the Nth/MutY family.</text>
</comment>
<dbReference type="InterPro" id="IPR004036">
    <property type="entry name" value="Endonuclease-III-like_CS2"/>
</dbReference>
<keyword evidence="4 12" id="KW-0227">DNA damage</keyword>
<comment type="function">
    <text evidence="12">DNA repair enzyme that has both DNA N-glycosylase activity and AP-lyase activity. The DNA N-glycosylase activity releases various damaged pyrimidines from DNA by cleaving the N-glycosidic bond, leaving an AP (apurinic/apyrimidinic) site. The AP-lyase activity cleaves the phosphodiester bond 3' to the AP site by a beta-elimination, leaving a 3'-terminal unsaturated sugar and a product with a terminal 5'-phosphate.</text>
</comment>
<keyword evidence="10 12" id="KW-0456">Lyase</keyword>
<evidence type="ECO:0000256" key="6">
    <source>
        <dbReference type="ARBA" id="ARBA00023004"/>
    </source>
</evidence>
<keyword evidence="5 12" id="KW-0378">Hydrolase</keyword>
<evidence type="ECO:0000256" key="7">
    <source>
        <dbReference type="ARBA" id="ARBA00023014"/>
    </source>
</evidence>
<dbReference type="GO" id="GO:0046872">
    <property type="term" value="F:metal ion binding"/>
    <property type="evidence" value="ECO:0007669"/>
    <property type="project" value="UniProtKB-KW"/>
</dbReference>
<dbReference type="InterPro" id="IPR023170">
    <property type="entry name" value="HhH_base_excis_C"/>
</dbReference>
<proteinExistence type="inferred from homology"/>
<dbReference type="Pfam" id="PF10576">
    <property type="entry name" value="EndIII_4Fe-2S"/>
    <property type="match status" value="1"/>
</dbReference>
<keyword evidence="3 12" id="KW-0479">Metal-binding</keyword>
<dbReference type="InterPro" id="IPR005759">
    <property type="entry name" value="Nth"/>
</dbReference>
<dbReference type="GO" id="GO:0140078">
    <property type="term" value="F:class I DNA-(apurinic or apyrimidinic site) endonuclease activity"/>
    <property type="evidence" value="ECO:0007669"/>
    <property type="project" value="UniProtKB-EC"/>
</dbReference>
<dbReference type="NCBIfam" id="TIGR01083">
    <property type="entry name" value="nth"/>
    <property type="match status" value="1"/>
</dbReference>
<comment type="cofactor">
    <cofactor evidence="12">
        <name>[4Fe-4S] cluster</name>
        <dbReference type="ChEBI" id="CHEBI:49883"/>
    </cofactor>
    <text evidence="12">Binds 1 [4Fe-4S] cluster.</text>
</comment>
<dbReference type="SMART" id="SM00525">
    <property type="entry name" value="FES"/>
    <property type="match status" value="1"/>
</dbReference>
<keyword evidence="8 12" id="KW-0238">DNA-binding</keyword>
<dbReference type="EMBL" id="BMMN01000001">
    <property type="protein sequence ID" value="GGN98783.1"/>
    <property type="molecule type" value="Genomic_DNA"/>
</dbReference>
<evidence type="ECO:0000256" key="12">
    <source>
        <dbReference type="HAMAP-Rule" id="MF_00942"/>
    </source>
</evidence>
<feature type="binding site" evidence="12">
    <location>
        <position position="238"/>
    </location>
    <ligand>
        <name>[4Fe-4S] cluster</name>
        <dbReference type="ChEBI" id="CHEBI:49883"/>
    </ligand>
</feature>
<dbReference type="Gene3D" id="1.10.340.30">
    <property type="entry name" value="Hypothetical protein, domain 2"/>
    <property type="match status" value="1"/>
</dbReference>
<dbReference type="Pfam" id="PF00730">
    <property type="entry name" value="HhH-GPD"/>
    <property type="match status" value="1"/>
</dbReference>
<dbReference type="FunFam" id="1.10.340.30:FF:000001">
    <property type="entry name" value="Endonuclease III"/>
    <property type="match status" value="1"/>
</dbReference>
<dbReference type="PROSITE" id="PS01155">
    <property type="entry name" value="ENDONUCLEASE_III_2"/>
    <property type="match status" value="1"/>
</dbReference>
<evidence type="ECO:0000256" key="10">
    <source>
        <dbReference type="ARBA" id="ARBA00023239"/>
    </source>
</evidence>
<dbReference type="CDD" id="cd00056">
    <property type="entry name" value="ENDO3c"/>
    <property type="match status" value="1"/>
</dbReference>
<gene>
    <name evidence="12 14" type="primary">nth</name>
    <name evidence="14" type="ORF">GCM10011574_03760</name>
</gene>
<evidence type="ECO:0000259" key="13">
    <source>
        <dbReference type="SMART" id="SM00478"/>
    </source>
</evidence>
<sequence>MWHVWQAMTWERARDARPYACGMATNTAAPRRRQRQAETRLGLVRRARRINRILAETYPDAHCELDFGNPLELLVATILSAQCTDKRVNMVTPVLFAKYRTAADYAGADRAELEEIIKSTGFFRAKANSIIGMAQGLCEHHKGEVPGRLADLVKLPGVGRKTANVVLGNAFDVPGITVDTHFQRLTRRFGWTTETDPVKIEHEVGELIPKSEWTMLSHRLIWHGRRICHARKPACGVCPLAALCPSYGTGPTDADAARALVRPGPFS</sequence>
<protein>
    <recommendedName>
        <fullName evidence="12">Endonuclease III</fullName>
        <ecNumber evidence="12">4.2.99.18</ecNumber>
    </recommendedName>
    <alternativeName>
        <fullName evidence="12">DNA-(apurinic or apyrimidinic site) lyase</fullName>
    </alternativeName>
</protein>
<name>A0A8H9GU82_9ACTN</name>
<evidence type="ECO:0000256" key="5">
    <source>
        <dbReference type="ARBA" id="ARBA00022801"/>
    </source>
</evidence>
<evidence type="ECO:0000256" key="11">
    <source>
        <dbReference type="ARBA" id="ARBA00023295"/>
    </source>
</evidence>
<evidence type="ECO:0000256" key="3">
    <source>
        <dbReference type="ARBA" id="ARBA00022723"/>
    </source>
</evidence>
<dbReference type="InterPro" id="IPR011257">
    <property type="entry name" value="DNA_glycosylase"/>
</dbReference>
<dbReference type="PANTHER" id="PTHR10359">
    <property type="entry name" value="A/G-SPECIFIC ADENINE GLYCOSYLASE/ENDONUCLEASE III"/>
    <property type="match status" value="1"/>
</dbReference>
<dbReference type="InterPro" id="IPR003265">
    <property type="entry name" value="HhH-GPD_domain"/>
</dbReference>
<reference evidence="14" key="2">
    <citation type="submission" date="2020-09" db="EMBL/GenBank/DDBJ databases">
        <authorList>
            <person name="Sun Q."/>
            <person name="Zhou Y."/>
        </authorList>
    </citation>
    <scope>NUCLEOTIDE SEQUENCE</scope>
    <source>
        <strain evidence="14">CGMCC 4.7138</strain>
    </source>
</reference>
<keyword evidence="7 12" id="KW-0411">Iron-sulfur</keyword>
<reference evidence="14" key="1">
    <citation type="journal article" date="2014" name="Int. J. Syst. Evol. Microbiol.">
        <title>Complete genome sequence of Corynebacterium casei LMG S-19264T (=DSM 44701T), isolated from a smear-ripened cheese.</title>
        <authorList>
            <consortium name="US DOE Joint Genome Institute (JGI-PGF)"/>
            <person name="Walter F."/>
            <person name="Albersmeier A."/>
            <person name="Kalinowski J."/>
            <person name="Ruckert C."/>
        </authorList>
    </citation>
    <scope>NUCLEOTIDE SEQUENCE</scope>
    <source>
        <strain evidence="14">CGMCC 4.7138</strain>
    </source>
</reference>
<dbReference type="GO" id="GO:0051539">
    <property type="term" value="F:4 iron, 4 sulfur cluster binding"/>
    <property type="evidence" value="ECO:0007669"/>
    <property type="project" value="UniProtKB-UniRule"/>
</dbReference>
<organism evidence="14 15">
    <name type="scientific">Microbispora bryophytorum</name>
    <dbReference type="NCBI Taxonomy" id="1460882"/>
    <lineage>
        <taxon>Bacteria</taxon>
        <taxon>Bacillati</taxon>
        <taxon>Actinomycetota</taxon>
        <taxon>Actinomycetes</taxon>
        <taxon>Streptosporangiales</taxon>
        <taxon>Streptosporangiaceae</taxon>
        <taxon>Microbispora</taxon>
    </lineage>
</organism>
<evidence type="ECO:0000313" key="15">
    <source>
        <dbReference type="Proteomes" id="UP000653480"/>
    </source>
</evidence>
<keyword evidence="15" id="KW-1185">Reference proteome</keyword>
<keyword evidence="9 12" id="KW-0234">DNA repair</keyword>
<feature type="binding site" evidence="12">
    <location>
        <position position="244"/>
    </location>
    <ligand>
        <name>[4Fe-4S] cluster</name>
        <dbReference type="ChEBI" id="CHEBI:49883"/>
    </ligand>
</feature>
<keyword evidence="14" id="KW-0540">Nuclease</keyword>